<evidence type="ECO:0000259" key="2">
    <source>
        <dbReference type="Pfam" id="PF20005"/>
    </source>
</evidence>
<gene>
    <name evidence="3" type="ORF">DI536_01810</name>
</gene>
<protein>
    <recommendedName>
        <fullName evidence="2">FtsH ternary system domain-containing protein</fullName>
    </recommendedName>
</protein>
<evidence type="ECO:0000313" key="4">
    <source>
        <dbReference type="Proteomes" id="UP000249061"/>
    </source>
</evidence>
<sequence length="1075" mass="117995">MEALVFPSEEALQVAMRSGLVPADVQRGAARVGFAKDGAVEIAPEAAVTAKVRKALAGAGVELRDASVKLRDVACWAEVLTPAAVGEPDGPLPLVLFAVEGERSLLDVAGELLRLGCDRQELRVVKSPHAHALLRVVEPPWFVLSRALDRLDGLRAFVPTVPGQERLWTEVGFAHPLHASLEAPDDGLVLMPRDGAWWRLNDGEWIDVDSLVVPIGLPAPSTHAAQGDVPPVQVQLSLARAARPESPTLFVVRDGLRAVESLVRSTPEAQLDNVLFVVSGQLVVLRTRPGREANTMALPGEAYARVLELPNLFAPVEMTVEPPLRRDRLRTWLAPDPDSISWLEPTAKGFTRHALLEAAFRPLSEWVDYVIDGASEVLTTWARSATFDFEPFVAMEDAALLPSTEREAEPAVRNRPRQRRNTEPRLPQPREEPPAETQPRPAVAPTVELPSSLSEAEAIVAQEEAAFLELDASADSAPRRAGWARLAEMYSRVQRPRDSGMAWAHALWDATAEENVPFARRWASTSAVRLDSLLTQTTPNVEQVRGAVPLLLVAAEEQNASVISRAPEWSQFLDRFSDGLDVRSYWLGRVAISKLSNGDALGLARGRDRVLARLQSGLSLDRDVPRLMRITGQANAAGAGTDRALRVIAQLETLLKAFEETPRKRSTLEAPVENTRAYVWLEFAWGFARLAHVDRARQLRDAALQSLDKNDAIHGFLTRAYSARIDQALEGAAPDLPLPPDVSVALTELDTAARYRVDRVRQSSLVIEPRERVAVFGDYLRREKSKVDELASLRTVREPGELLRAIRARMEHLVKGRGPEPERAHLMDALLDYLPLLPEAQALPLLSEFMALAEPLSPRHRAAILEDGLRVAGHFGREALVKQFVLQLGNTIAAVGLEGMEEVGGLLVSGVRSLRRVGLRDEARDMLQRAIAVLKGDDPATLQARLGLASGFMYLGAFAQAQPIIDDALARLSRETGLNISERSKLTRATTQALSHASTEVALPGLFRVSQQLPWTTDNYSTNPHLCVSLVDLADALVLGHVGDDLTLNETTRRFLDEDEYLVRRRVHRDVGGTS</sequence>
<accession>A0A2W5TSL3</accession>
<dbReference type="Proteomes" id="UP000249061">
    <property type="component" value="Unassembled WGS sequence"/>
</dbReference>
<feature type="compositionally biased region" description="Basic and acidic residues" evidence="1">
    <location>
        <begin position="420"/>
        <end position="433"/>
    </location>
</feature>
<comment type="caution">
    <text evidence="3">The sequence shown here is derived from an EMBL/GenBank/DDBJ whole genome shotgun (WGS) entry which is preliminary data.</text>
</comment>
<reference evidence="3 4" key="1">
    <citation type="submission" date="2017-08" db="EMBL/GenBank/DDBJ databases">
        <title>Infants hospitalized years apart are colonized by the same room-sourced microbial strains.</title>
        <authorList>
            <person name="Brooks B."/>
            <person name="Olm M.R."/>
            <person name="Firek B.A."/>
            <person name="Baker R."/>
            <person name="Thomas B.C."/>
            <person name="Morowitz M.J."/>
            <person name="Banfield J.F."/>
        </authorList>
    </citation>
    <scope>NUCLEOTIDE SEQUENCE [LARGE SCALE GENOMIC DNA]</scope>
    <source>
        <strain evidence="3">S2_003_000_R2_14</strain>
    </source>
</reference>
<proteinExistence type="predicted"/>
<feature type="region of interest" description="Disordered" evidence="1">
    <location>
        <begin position="401"/>
        <end position="449"/>
    </location>
</feature>
<dbReference type="EMBL" id="QFQP01000001">
    <property type="protein sequence ID" value="PZR18640.1"/>
    <property type="molecule type" value="Genomic_DNA"/>
</dbReference>
<organism evidence="3 4">
    <name type="scientific">Archangium gephyra</name>
    <dbReference type="NCBI Taxonomy" id="48"/>
    <lineage>
        <taxon>Bacteria</taxon>
        <taxon>Pseudomonadati</taxon>
        <taxon>Myxococcota</taxon>
        <taxon>Myxococcia</taxon>
        <taxon>Myxococcales</taxon>
        <taxon>Cystobacterineae</taxon>
        <taxon>Archangiaceae</taxon>
        <taxon>Archangium</taxon>
    </lineage>
</organism>
<evidence type="ECO:0000313" key="3">
    <source>
        <dbReference type="EMBL" id="PZR18640.1"/>
    </source>
</evidence>
<dbReference type="AlphaFoldDB" id="A0A2W5TSL3"/>
<name>A0A2W5TSL3_9BACT</name>
<evidence type="ECO:0000256" key="1">
    <source>
        <dbReference type="SAM" id="MobiDB-lite"/>
    </source>
</evidence>
<dbReference type="InterPro" id="IPR045486">
    <property type="entry name" value="fvmX7"/>
</dbReference>
<feature type="domain" description="FtsH ternary system" evidence="2">
    <location>
        <begin position="1"/>
        <end position="372"/>
    </location>
</feature>
<dbReference type="Pfam" id="PF20005">
    <property type="entry name" value="fvmX7"/>
    <property type="match status" value="1"/>
</dbReference>